<organism evidence="2 3">
    <name type="scientific">Trichomalopsis sarcophagae</name>
    <dbReference type="NCBI Taxonomy" id="543379"/>
    <lineage>
        <taxon>Eukaryota</taxon>
        <taxon>Metazoa</taxon>
        <taxon>Ecdysozoa</taxon>
        <taxon>Arthropoda</taxon>
        <taxon>Hexapoda</taxon>
        <taxon>Insecta</taxon>
        <taxon>Pterygota</taxon>
        <taxon>Neoptera</taxon>
        <taxon>Endopterygota</taxon>
        <taxon>Hymenoptera</taxon>
        <taxon>Apocrita</taxon>
        <taxon>Proctotrupomorpha</taxon>
        <taxon>Chalcidoidea</taxon>
        <taxon>Pteromalidae</taxon>
        <taxon>Pteromalinae</taxon>
        <taxon>Trichomalopsis</taxon>
    </lineage>
</organism>
<comment type="caution">
    <text evidence="2">The sequence shown here is derived from an EMBL/GenBank/DDBJ whole genome shotgun (WGS) entry which is preliminary data.</text>
</comment>
<protein>
    <submittedName>
        <fullName evidence="2">Uncharacterized protein</fullName>
    </submittedName>
</protein>
<keyword evidence="1" id="KW-1133">Transmembrane helix</keyword>
<feature type="transmembrane region" description="Helical" evidence="1">
    <location>
        <begin position="20"/>
        <end position="36"/>
    </location>
</feature>
<dbReference type="AlphaFoldDB" id="A0A232EJ04"/>
<keyword evidence="3" id="KW-1185">Reference proteome</keyword>
<keyword evidence="1" id="KW-0812">Transmembrane</keyword>
<reference evidence="2 3" key="1">
    <citation type="journal article" date="2017" name="Curr. Biol.">
        <title>The Evolution of Venom by Co-option of Single-Copy Genes.</title>
        <authorList>
            <person name="Martinson E.O."/>
            <person name="Mrinalini"/>
            <person name="Kelkar Y.D."/>
            <person name="Chang C.H."/>
            <person name="Werren J.H."/>
        </authorList>
    </citation>
    <scope>NUCLEOTIDE SEQUENCE [LARGE SCALE GENOMIC DNA]</scope>
    <source>
        <strain evidence="2 3">Alberta</strain>
        <tissue evidence="2">Whole body</tissue>
    </source>
</reference>
<evidence type="ECO:0000256" key="1">
    <source>
        <dbReference type="SAM" id="Phobius"/>
    </source>
</evidence>
<gene>
    <name evidence="2" type="ORF">TSAR_008051</name>
</gene>
<dbReference type="EMBL" id="NNAY01004117">
    <property type="protein sequence ID" value="OXU18347.1"/>
    <property type="molecule type" value="Genomic_DNA"/>
</dbReference>
<accession>A0A232EJ04</accession>
<evidence type="ECO:0000313" key="2">
    <source>
        <dbReference type="EMBL" id="OXU18347.1"/>
    </source>
</evidence>
<sequence>MWILKRRDYRSRIGDVLRDMVGIIILFPSLIGYFGVRMTAFCCDTLTLYVTPLSGIRHPALARDTPPTLHMSAVHFEKAFNMDSFRELMIAMGVYHQGIDFICELPSPENGWPFLNQHHPQDNAFAATFVAETENLLKFFLHHPASNPLTEYFLNP</sequence>
<keyword evidence="1" id="KW-0472">Membrane</keyword>
<proteinExistence type="predicted"/>
<dbReference type="Proteomes" id="UP000215335">
    <property type="component" value="Unassembled WGS sequence"/>
</dbReference>
<evidence type="ECO:0000313" key="3">
    <source>
        <dbReference type="Proteomes" id="UP000215335"/>
    </source>
</evidence>
<name>A0A232EJ04_9HYME</name>